<dbReference type="AlphaFoldDB" id="A0A2P2M4Q5"/>
<proteinExistence type="predicted"/>
<reference evidence="1" key="1">
    <citation type="submission" date="2018-02" db="EMBL/GenBank/DDBJ databases">
        <title>Rhizophora mucronata_Transcriptome.</title>
        <authorList>
            <person name="Meera S.P."/>
            <person name="Sreeshan A."/>
            <person name="Augustine A."/>
        </authorList>
    </citation>
    <scope>NUCLEOTIDE SEQUENCE</scope>
    <source>
        <tissue evidence="1">Leaf</tissue>
    </source>
</reference>
<dbReference type="EMBL" id="GGEC01044699">
    <property type="protein sequence ID" value="MBX25183.1"/>
    <property type="molecule type" value="Transcribed_RNA"/>
</dbReference>
<evidence type="ECO:0000313" key="1">
    <source>
        <dbReference type="EMBL" id="MBX25183.1"/>
    </source>
</evidence>
<sequence length="105" mass="12206">MSTEQAFSCQNPSYLCNTNTSTTLQRYNFGKFLVSRTKFTFPCKSMQQDKATSGFTTSMFPGQFWSRSWRIFIRPLYGPQMNMLKDWICLQKLHKGSPSLKELPV</sequence>
<name>A0A2P2M4Q5_RHIMU</name>
<protein>
    <submittedName>
        <fullName evidence="1">Trafficking protein particle complex subunit 6B</fullName>
    </submittedName>
</protein>
<accession>A0A2P2M4Q5</accession>
<organism evidence="1">
    <name type="scientific">Rhizophora mucronata</name>
    <name type="common">Asiatic mangrove</name>
    <dbReference type="NCBI Taxonomy" id="61149"/>
    <lineage>
        <taxon>Eukaryota</taxon>
        <taxon>Viridiplantae</taxon>
        <taxon>Streptophyta</taxon>
        <taxon>Embryophyta</taxon>
        <taxon>Tracheophyta</taxon>
        <taxon>Spermatophyta</taxon>
        <taxon>Magnoliopsida</taxon>
        <taxon>eudicotyledons</taxon>
        <taxon>Gunneridae</taxon>
        <taxon>Pentapetalae</taxon>
        <taxon>rosids</taxon>
        <taxon>fabids</taxon>
        <taxon>Malpighiales</taxon>
        <taxon>Rhizophoraceae</taxon>
        <taxon>Rhizophora</taxon>
    </lineage>
</organism>